<dbReference type="GO" id="GO:0035556">
    <property type="term" value="P:intracellular signal transduction"/>
    <property type="evidence" value="ECO:0007669"/>
    <property type="project" value="InterPro"/>
</dbReference>
<organism evidence="9 10">
    <name type="scientific">Turneriella parva (strain ATCC BAA-1111 / DSM 21527 / NCTC 11395 / H)</name>
    <name type="common">Leptospira parva</name>
    <dbReference type="NCBI Taxonomy" id="869212"/>
    <lineage>
        <taxon>Bacteria</taxon>
        <taxon>Pseudomonadati</taxon>
        <taxon>Spirochaetota</taxon>
        <taxon>Spirochaetia</taxon>
        <taxon>Leptospirales</taxon>
        <taxon>Leptospiraceae</taxon>
        <taxon>Turneriella</taxon>
    </lineage>
</organism>
<dbReference type="InterPro" id="IPR013702">
    <property type="entry name" value="FIST_domain_N"/>
</dbReference>
<keyword evidence="10" id="KW-1185">Reference proteome</keyword>
<keyword evidence="4" id="KW-1133">Transmembrane helix</keyword>
<keyword evidence="6 7" id="KW-0456">Lyase</keyword>
<dbReference type="InterPro" id="IPR001054">
    <property type="entry name" value="A/G_cyclase"/>
</dbReference>
<dbReference type="GO" id="GO:0016020">
    <property type="term" value="C:membrane"/>
    <property type="evidence" value="ECO:0007669"/>
    <property type="project" value="UniProtKB-SubCell"/>
</dbReference>
<name>I4B2M1_TURPD</name>
<reference evidence="9 10" key="1">
    <citation type="submission" date="2012-06" db="EMBL/GenBank/DDBJ databases">
        <title>The complete chromosome of genome of Turneriella parva DSM 21527.</title>
        <authorList>
            <consortium name="US DOE Joint Genome Institute (JGI-PGF)"/>
            <person name="Lucas S."/>
            <person name="Han J."/>
            <person name="Lapidus A."/>
            <person name="Bruce D."/>
            <person name="Goodwin L."/>
            <person name="Pitluck S."/>
            <person name="Peters L."/>
            <person name="Kyrpides N."/>
            <person name="Mavromatis K."/>
            <person name="Ivanova N."/>
            <person name="Mikhailova N."/>
            <person name="Chertkov O."/>
            <person name="Detter J.C."/>
            <person name="Tapia R."/>
            <person name="Han C."/>
            <person name="Land M."/>
            <person name="Hauser L."/>
            <person name="Markowitz V."/>
            <person name="Cheng J.-F."/>
            <person name="Hugenholtz P."/>
            <person name="Woyke T."/>
            <person name="Wu D."/>
            <person name="Gronow S."/>
            <person name="Wellnitz S."/>
            <person name="Brambilla E."/>
            <person name="Klenk H.-P."/>
            <person name="Eisen J.A."/>
        </authorList>
    </citation>
    <scope>NUCLEOTIDE SEQUENCE [LARGE SCALE GENOMIC DNA]</scope>
    <source>
        <strain evidence="10">ATCC BAA-1111 / DSM 21527 / NCTC 11395 / H</strain>
    </source>
</reference>
<dbReference type="KEGG" id="tpx:Turpa_0877"/>
<evidence type="ECO:0000256" key="1">
    <source>
        <dbReference type="ARBA" id="ARBA00004370"/>
    </source>
</evidence>
<dbReference type="EMBL" id="CP002959">
    <property type="protein sequence ID" value="AFM11528.1"/>
    <property type="molecule type" value="Genomic_DNA"/>
</dbReference>
<proteinExistence type="inferred from homology"/>
<keyword evidence="2" id="KW-0812">Transmembrane</keyword>
<dbReference type="OrthoDB" id="343514at2"/>
<evidence type="ECO:0000256" key="7">
    <source>
        <dbReference type="RuleBase" id="RU000405"/>
    </source>
</evidence>
<keyword evidence="5" id="KW-0472">Membrane</keyword>
<dbReference type="GO" id="GO:0000166">
    <property type="term" value="F:nucleotide binding"/>
    <property type="evidence" value="ECO:0007669"/>
    <property type="project" value="UniProtKB-KW"/>
</dbReference>
<dbReference type="Pfam" id="PF08495">
    <property type="entry name" value="FIST"/>
    <property type="match status" value="1"/>
</dbReference>
<dbReference type="SMART" id="SM00897">
    <property type="entry name" value="FIST"/>
    <property type="match status" value="1"/>
</dbReference>
<sequence length="659" mass="71804">MKNSALSATSIAELESELDAQLSAEFKPNLAIVFASEHLIDWQIQRIFAERGIEVFGACSAEEISLDRVHQKSIACLLLELPATAMRLKTFEISEPGSATAAHDLGKTLAGFATQQYKNAVVLLLVAGGGIAIRVEQVLSGFFSIAPDMPVYGGLASSFALYERPPVFGESDLRETAVRALVLNRDIVDVHGIAVSGWRELGTTKKITRSEGNRVFEIEGMPATDFYRKYFDLRTVSSQSATNNIDPDLLAASEYPILLRRNNGSEVMRAAVLFDPETKSVTYGGDIPQGSLVRFCSPNLAETISKTKGEMEEFRTAQNLSDAGAVLLFNCAIRSRAFGPYLDNELAMVQRIWNAPVIGFNSWGEIGNTRGMRCDFHNTVISAVVLRKTGQGHSHTAASGGPAPMTEELFEAPVFDSTPEALRQEVTQLRREKRILTHFLHLTSRDLEQEKQRSEDLLLNILPQKIAGRLMAGETVIADHAPETSILFADLVGFTSLSAKLSAADLVAILNDLFSQFDELAVRYGVEKIKTIGDAYMAVAGLPEAAADHADRIVALARAMFAALDAVNVKHHSSLAMRIGINSGPVVAGVIGKRKFSYDLWGDSVNLAQRLESNGEPGAIQVSESTHRALSNRTGFVRRGPLQIKGYGEIYAWYAPAKT</sequence>
<dbReference type="HOGENOM" id="CLU_416140_0_0_12"/>
<dbReference type="PROSITE" id="PS50125">
    <property type="entry name" value="GUANYLATE_CYCLASE_2"/>
    <property type="match status" value="1"/>
</dbReference>
<dbReference type="CDD" id="cd07302">
    <property type="entry name" value="CHD"/>
    <property type="match status" value="1"/>
</dbReference>
<evidence type="ECO:0000313" key="10">
    <source>
        <dbReference type="Proteomes" id="UP000006048"/>
    </source>
</evidence>
<keyword evidence="3" id="KW-0547">Nucleotide-binding</keyword>
<dbReference type="Pfam" id="PF00211">
    <property type="entry name" value="Guanylate_cyc"/>
    <property type="match status" value="1"/>
</dbReference>
<evidence type="ECO:0000256" key="5">
    <source>
        <dbReference type="ARBA" id="ARBA00023136"/>
    </source>
</evidence>
<dbReference type="STRING" id="869212.Turpa_0877"/>
<dbReference type="Gene3D" id="3.30.70.1230">
    <property type="entry name" value="Nucleotide cyclase"/>
    <property type="match status" value="1"/>
</dbReference>
<dbReference type="AlphaFoldDB" id="I4B2M1"/>
<dbReference type="GO" id="GO:0009190">
    <property type="term" value="P:cyclic nucleotide biosynthetic process"/>
    <property type="evidence" value="ECO:0007669"/>
    <property type="project" value="InterPro"/>
</dbReference>
<dbReference type="InterPro" id="IPR019494">
    <property type="entry name" value="FIST_C"/>
</dbReference>
<dbReference type="SUPFAM" id="SSF55073">
    <property type="entry name" value="Nucleotide cyclase"/>
    <property type="match status" value="1"/>
</dbReference>
<comment type="subcellular location">
    <subcellularLocation>
        <location evidence="1">Membrane</location>
    </subcellularLocation>
</comment>
<dbReference type="PATRIC" id="fig|869212.3.peg.849"/>
<evidence type="ECO:0000313" key="9">
    <source>
        <dbReference type="EMBL" id="AFM11528.1"/>
    </source>
</evidence>
<evidence type="ECO:0000259" key="8">
    <source>
        <dbReference type="PROSITE" id="PS50125"/>
    </source>
</evidence>
<protein>
    <submittedName>
        <fullName evidence="9">Adenylate/guanylate cyclase</fullName>
    </submittedName>
</protein>
<dbReference type="Proteomes" id="UP000006048">
    <property type="component" value="Chromosome"/>
</dbReference>
<dbReference type="PANTHER" id="PTHR11920">
    <property type="entry name" value="GUANYLYL CYCLASE"/>
    <property type="match status" value="1"/>
</dbReference>
<evidence type="ECO:0000256" key="4">
    <source>
        <dbReference type="ARBA" id="ARBA00022989"/>
    </source>
</evidence>
<dbReference type="GO" id="GO:0004016">
    <property type="term" value="F:adenylate cyclase activity"/>
    <property type="evidence" value="ECO:0007669"/>
    <property type="project" value="UniProtKB-ARBA"/>
</dbReference>
<evidence type="ECO:0000256" key="3">
    <source>
        <dbReference type="ARBA" id="ARBA00022741"/>
    </source>
</evidence>
<dbReference type="PROSITE" id="PS00452">
    <property type="entry name" value="GUANYLATE_CYCLASE_1"/>
    <property type="match status" value="1"/>
</dbReference>
<dbReference type="RefSeq" id="WP_014802046.1">
    <property type="nucleotide sequence ID" value="NC_018020.1"/>
</dbReference>
<dbReference type="InterPro" id="IPR029787">
    <property type="entry name" value="Nucleotide_cyclase"/>
</dbReference>
<dbReference type="PANTHER" id="PTHR11920:SF335">
    <property type="entry name" value="GUANYLATE CYCLASE"/>
    <property type="match status" value="1"/>
</dbReference>
<dbReference type="SMART" id="SM00044">
    <property type="entry name" value="CYCc"/>
    <property type="match status" value="1"/>
</dbReference>
<evidence type="ECO:0000256" key="2">
    <source>
        <dbReference type="ARBA" id="ARBA00022692"/>
    </source>
</evidence>
<dbReference type="Pfam" id="PF10442">
    <property type="entry name" value="FIST_C"/>
    <property type="match status" value="1"/>
</dbReference>
<dbReference type="SMART" id="SM01204">
    <property type="entry name" value="FIST_C"/>
    <property type="match status" value="1"/>
</dbReference>
<comment type="similarity">
    <text evidence="7">Belongs to the adenylyl cyclase class-4/guanylyl cyclase family.</text>
</comment>
<feature type="domain" description="Guanylate cyclase" evidence="8">
    <location>
        <begin position="485"/>
        <end position="612"/>
    </location>
</feature>
<dbReference type="InterPro" id="IPR050401">
    <property type="entry name" value="Cyclic_nucleotide_synthase"/>
</dbReference>
<accession>I4B2M1</accession>
<dbReference type="InterPro" id="IPR018297">
    <property type="entry name" value="A/G_cyclase_CS"/>
</dbReference>
<evidence type="ECO:0000256" key="6">
    <source>
        <dbReference type="ARBA" id="ARBA00023239"/>
    </source>
</evidence>
<gene>
    <name evidence="9" type="ordered locus">Turpa_0877</name>
</gene>